<evidence type="ECO:0000256" key="2">
    <source>
        <dbReference type="SAM" id="Phobius"/>
    </source>
</evidence>
<dbReference type="Proteomes" id="UP000325763">
    <property type="component" value="Chromosome"/>
</dbReference>
<dbReference type="HOGENOM" id="CLU_045535_1_1_11"/>
<evidence type="ECO:0000313" key="5">
    <source>
        <dbReference type="EMBL" id="QEV37326.1"/>
    </source>
</evidence>
<dbReference type="Proteomes" id="UP000031526">
    <property type="component" value="Chromosome"/>
</dbReference>
<keyword evidence="6" id="KW-1185">Reference proteome</keyword>
<organism evidence="4 6">
    <name type="scientific">Streptomyces nodosus</name>
    <dbReference type="NCBI Taxonomy" id="40318"/>
    <lineage>
        <taxon>Bacteria</taxon>
        <taxon>Bacillati</taxon>
        <taxon>Actinomycetota</taxon>
        <taxon>Actinomycetes</taxon>
        <taxon>Kitasatosporales</taxon>
        <taxon>Streptomycetaceae</taxon>
        <taxon>Streptomyces</taxon>
    </lineage>
</organism>
<dbReference type="InterPro" id="IPR036457">
    <property type="entry name" value="PPM-type-like_dom_sf"/>
</dbReference>
<reference evidence="4 6" key="2">
    <citation type="journal article" date="2016" name="Appl. Microbiol. Biotechnol.">
        <title>Exploiting the genome sequence of Streptomyces nodosus for enhanced antibiotic production.</title>
        <authorList>
            <person name="Sweeney P."/>
            <person name="Murphy C.D."/>
            <person name="Caffrey P."/>
        </authorList>
    </citation>
    <scope>NUCLEOTIDE SEQUENCE [LARGE SCALE GENOMIC DNA]</scope>
    <source>
        <strain evidence="4 6">ATCC 14899</strain>
    </source>
</reference>
<feature type="domain" description="PPM-type phosphatase" evidence="3">
    <location>
        <begin position="138"/>
        <end position="357"/>
    </location>
</feature>
<keyword evidence="2" id="KW-0472">Membrane</keyword>
<dbReference type="Pfam" id="PF07228">
    <property type="entry name" value="SpoIIE"/>
    <property type="match status" value="1"/>
</dbReference>
<dbReference type="InterPro" id="IPR052016">
    <property type="entry name" value="Bact_Sigma-Reg"/>
</dbReference>
<gene>
    <name evidence="5" type="ORF">CP978_00895</name>
    <name evidence="4" type="ORF">SNOD_00545</name>
</gene>
<dbReference type="Gene3D" id="3.60.40.10">
    <property type="entry name" value="PPM-type phosphatase domain"/>
    <property type="match status" value="1"/>
</dbReference>
<keyword evidence="2" id="KW-1133">Transmembrane helix</keyword>
<evidence type="ECO:0000259" key="3">
    <source>
        <dbReference type="SMART" id="SM00331"/>
    </source>
</evidence>
<dbReference type="SMART" id="SM00331">
    <property type="entry name" value="PP2C_SIG"/>
    <property type="match status" value="1"/>
</dbReference>
<name>A0A0B5DE64_9ACTN</name>
<dbReference type="InterPro" id="IPR001932">
    <property type="entry name" value="PPM-type_phosphatase-like_dom"/>
</dbReference>
<feature type="transmembrane region" description="Helical" evidence="2">
    <location>
        <begin position="86"/>
        <end position="107"/>
    </location>
</feature>
<dbReference type="GO" id="GO:0016791">
    <property type="term" value="F:phosphatase activity"/>
    <property type="evidence" value="ECO:0007669"/>
    <property type="project" value="TreeGrafter"/>
</dbReference>
<protein>
    <submittedName>
        <fullName evidence="4">Membrane protein</fullName>
    </submittedName>
    <submittedName>
        <fullName evidence="5">Serine/threonine-protein phosphatase</fullName>
    </submittedName>
</protein>
<dbReference type="EMBL" id="CP009313">
    <property type="protein sequence ID" value="AJE38746.1"/>
    <property type="molecule type" value="Genomic_DNA"/>
</dbReference>
<sequence length="372" mass="39117">MTGDRTSLVRWSRWPRLLPVAVLLVAIVIAVLTPPSFSVFPLLAAVPVLAAPVYSLSGTIAAGVVTEAVGMALAYTEENVTATEHLVRSSSVVVLTVLAAILNRVMAKDRKQLKDAREVAEAVQRAVLPAPPARVGPLAVASRYRAAAEEAAIGGDLYAVHATPGSVRMMIADVRGKGLGAVRTVNRLLGAFYEAAAHIPDLTGVVDRLEELMQWAGAEEEYGPESFATAVLIDVPDDGSAIYVINLGHPAPLLVHRGRASPLEPSAPSLPLGLGDLGRTRVPVDRYTLPHDATLVLFTDGLVEARDRHGAFYDPVPVLSRPLSTDPGAILDALLADLTRHTEGRLDDDAALMAVTRLPDASGGTGTSTSAP</sequence>
<dbReference type="PANTHER" id="PTHR43156:SF2">
    <property type="entry name" value="STAGE II SPORULATION PROTEIN E"/>
    <property type="match status" value="1"/>
</dbReference>
<keyword evidence="1" id="KW-0378">Hydrolase</keyword>
<evidence type="ECO:0000313" key="4">
    <source>
        <dbReference type="EMBL" id="AJE38746.1"/>
    </source>
</evidence>
<reference evidence="5 7" key="3">
    <citation type="submission" date="2017-09" db="EMBL/GenBank/DDBJ databases">
        <title>Streptomyces genome completion.</title>
        <authorList>
            <person name="Lee N."/>
            <person name="Cho B.-K."/>
        </authorList>
    </citation>
    <scope>NUCLEOTIDE SEQUENCE [LARGE SCALE GENOMIC DNA]</scope>
    <source>
        <strain evidence="5 7">ATCC 14899</strain>
    </source>
</reference>
<keyword evidence="2" id="KW-0812">Transmembrane</keyword>
<evidence type="ECO:0000313" key="6">
    <source>
        <dbReference type="Proteomes" id="UP000031526"/>
    </source>
</evidence>
<proteinExistence type="predicted"/>
<dbReference type="AlphaFoldDB" id="A0A0B5DE64"/>
<dbReference type="STRING" id="40318.SNOD_00545"/>
<dbReference type="PANTHER" id="PTHR43156">
    <property type="entry name" value="STAGE II SPORULATION PROTEIN E-RELATED"/>
    <property type="match status" value="1"/>
</dbReference>
<dbReference type="KEGG" id="snq:CP978_00895"/>
<dbReference type="EMBL" id="CP023747">
    <property type="protein sequence ID" value="QEV37326.1"/>
    <property type="molecule type" value="Genomic_DNA"/>
</dbReference>
<dbReference type="OrthoDB" id="342342at2"/>
<evidence type="ECO:0000256" key="1">
    <source>
        <dbReference type="ARBA" id="ARBA00022801"/>
    </source>
</evidence>
<accession>A0A0B5DE64</accession>
<reference evidence="6" key="1">
    <citation type="submission" date="2014-09" db="EMBL/GenBank/DDBJ databases">
        <title>Sequence of the Streptomyces nodosus genome.</title>
        <authorList>
            <person name="Sweeney P."/>
            <person name="Stephens N."/>
            <person name="Murphy C."/>
            <person name="Caffrey P."/>
        </authorList>
    </citation>
    <scope>NUCLEOTIDE SEQUENCE [LARGE SCALE GENOMIC DNA]</scope>
    <source>
        <strain evidence="6">ATCC 14899</strain>
    </source>
</reference>
<evidence type="ECO:0000313" key="7">
    <source>
        <dbReference type="Proteomes" id="UP000325763"/>
    </source>
</evidence>
<dbReference type="SUPFAM" id="SSF81606">
    <property type="entry name" value="PP2C-like"/>
    <property type="match status" value="1"/>
</dbReference>